<reference evidence="2" key="1">
    <citation type="submission" date="2021-06" db="EMBL/GenBank/DDBJ databases">
        <title>Genome Sequence of Mortierella hyaline Strain SCG-10, a Cold-Adapted, Nitrate-Reducing Fungus Isolated from Soil in Minnesota, USA.</title>
        <authorList>
            <person name="Aldossari N."/>
        </authorList>
    </citation>
    <scope>NUCLEOTIDE SEQUENCE</scope>
    <source>
        <strain evidence="2">SCG-10</strain>
    </source>
</reference>
<organism evidence="2 3">
    <name type="scientific">Linnemannia hyalina</name>
    <dbReference type="NCBI Taxonomy" id="64524"/>
    <lineage>
        <taxon>Eukaryota</taxon>
        <taxon>Fungi</taxon>
        <taxon>Fungi incertae sedis</taxon>
        <taxon>Mucoromycota</taxon>
        <taxon>Mortierellomycotina</taxon>
        <taxon>Mortierellomycetes</taxon>
        <taxon>Mortierellales</taxon>
        <taxon>Mortierellaceae</taxon>
        <taxon>Linnemannia</taxon>
    </lineage>
</organism>
<sequence>MNMNSDLDNKAGRPAATKVAGMRVPAHDHSVPVVRKEHDKKQPKDEKEDSEHNNEDERELEKMERFEYEKQTRLAAGERLARMQENQPKNEVINNFRQRENIIVSQPILHYHSKSGAAAQK</sequence>
<dbReference type="OrthoDB" id="2382415at2759"/>
<dbReference type="EMBL" id="JAHRHY010000005">
    <property type="protein sequence ID" value="KAG9069193.1"/>
    <property type="molecule type" value="Genomic_DNA"/>
</dbReference>
<gene>
    <name evidence="2" type="ORF">KI688_010090</name>
</gene>
<dbReference type="Proteomes" id="UP000707451">
    <property type="component" value="Unassembled WGS sequence"/>
</dbReference>
<dbReference type="AlphaFoldDB" id="A0A9P7XZS3"/>
<name>A0A9P7XZS3_9FUNG</name>
<comment type="caution">
    <text evidence="2">The sequence shown here is derived from an EMBL/GenBank/DDBJ whole genome shotgun (WGS) entry which is preliminary data.</text>
</comment>
<evidence type="ECO:0000313" key="3">
    <source>
        <dbReference type="Proteomes" id="UP000707451"/>
    </source>
</evidence>
<evidence type="ECO:0000256" key="1">
    <source>
        <dbReference type="SAM" id="MobiDB-lite"/>
    </source>
</evidence>
<keyword evidence="3" id="KW-1185">Reference proteome</keyword>
<proteinExistence type="predicted"/>
<accession>A0A9P7XZS3</accession>
<feature type="region of interest" description="Disordered" evidence="1">
    <location>
        <begin position="1"/>
        <end position="67"/>
    </location>
</feature>
<feature type="compositionally biased region" description="Basic and acidic residues" evidence="1">
    <location>
        <begin position="25"/>
        <end position="67"/>
    </location>
</feature>
<protein>
    <submittedName>
        <fullName evidence="2">Uncharacterized protein</fullName>
    </submittedName>
</protein>
<evidence type="ECO:0000313" key="2">
    <source>
        <dbReference type="EMBL" id="KAG9069193.1"/>
    </source>
</evidence>